<sequence>MLTTKEQLAAKPKGMTAEKALTLIKRQMTLNGYRDRTLADYDRHFYHFIEVTGIKYLEQITVDTIYVWRQYESITFN</sequence>
<proteinExistence type="predicted"/>
<dbReference type="Proteomes" id="UP000618460">
    <property type="component" value="Unassembled WGS sequence"/>
</dbReference>
<name>A0A917WTN6_9BACI</name>
<dbReference type="EMBL" id="BMLG01000003">
    <property type="protein sequence ID" value="GGM27079.1"/>
    <property type="molecule type" value="Genomic_DNA"/>
</dbReference>
<comment type="caution">
    <text evidence="1">The sequence shown here is derived from an EMBL/GenBank/DDBJ whole genome shotgun (WGS) entry which is preliminary data.</text>
</comment>
<evidence type="ECO:0000313" key="2">
    <source>
        <dbReference type="Proteomes" id="UP000618460"/>
    </source>
</evidence>
<keyword evidence="2" id="KW-1185">Reference proteome</keyword>
<accession>A0A917WTN6</accession>
<dbReference type="OrthoDB" id="2423890at2"/>
<dbReference type="AlphaFoldDB" id="A0A917WTN6"/>
<organism evidence="1 2">
    <name type="scientific">Paraliobacillus quinghaiensis</name>
    <dbReference type="NCBI Taxonomy" id="470815"/>
    <lineage>
        <taxon>Bacteria</taxon>
        <taxon>Bacillati</taxon>
        <taxon>Bacillota</taxon>
        <taxon>Bacilli</taxon>
        <taxon>Bacillales</taxon>
        <taxon>Bacillaceae</taxon>
        <taxon>Paraliobacillus</taxon>
    </lineage>
</organism>
<protein>
    <submittedName>
        <fullName evidence="1">Uncharacterized protein</fullName>
    </submittedName>
</protein>
<reference evidence="1" key="2">
    <citation type="submission" date="2020-09" db="EMBL/GenBank/DDBJ databases">
        <authorList>
            <person name="Sun Q."/>
            <person name="Zhou Y."/>
        </authorList>
    </citation>
    <scope>NUCLEOTIDE SEQUENCE</scope>
    <source>
        <strain evidence="1">CGMCC 1.6333</strain>
    </source>
</reference>
<dbReference type="RefSeq" id="WP_117154842.1">
    <property type="nucleotide sequence ID" value="NZ_BMLG01000003.1"/>
</dbReference>
<gene>
    <name evidence="1" type="ORF">GCM10011351_11070</name>
</gene>
<reference evidence="1" key="1">
    <citation type="journal article" date="2014" name="Int. J. Syst. Evol. Microbiol.">
        <title>Complete genome sequence of Corynebacterium casei LMG S-19264T (=DSM 44701T), isolated from a smear-ripened cheese.</title>
        <authorList>
            <consortium name="US DOE Joint Genome Institute (JGI-PGF)"/>
            <person name="Walter F."/>
            <person name="Albersmeier A."/>
            <person name="Kalinowski J."/>
            <person name="Ruckert C."/>
        </authorList>
    </citation>
    <scope>NUCLEOTIDE SEQUENCE</scope>
    <source>
        <strain evidence="1">CGMCC 1.6333</strain>
    </source>
</reference>
<evidence type="ECO:0000313" key="1">
    <source>
        <dbReference type="EMBL" id="GGM27079.1"/>
    </source>
</evidence>